<evidence type="ECO:0000313" key="2">
    <source>
        <dbReference type="EMBL" id="KAF9534168.1"/>
    </source>
</evidence>
<dbReference type="Proteomes" id="UP000807306">
    <property type="component" value="Unassembled WGS sequence"/>
</dbReference>
<feature type="region of interest" description="Disordered" evidence="1">
    <location>
        <begin position="289"/>
        <end position="311"/>
    </location>
</feature>
<comment type="caution">
    <text evidence="2">The sequence shown here is derived from an EMBL/GenBank/DDBJ whole genome shotgun (WGS) entry which is preliminary data.</text>
</comment>
<organism evidence="2 3">
    <name type="scientific">Crepidotus variabilis</name>
    <dbReference type="NCBI Taxonomy" id="179855"/>
    <lineage>
        <taxon>Eukaryota</taxon>
        <taxon>Fungi</taxon>
        <taxon>Dikarya</taxon>
        <taxon>Basidiomycota</taxon>
        <taxon>Agaricomycotina</taxon>
        <taxon>Agaricomycetes</taxon>
        <taxon>Agaricomycetidae</taxon>
        <taxon>Agaricales</taxon>
        <taxon>Agaricineae</taxon>
        <taxon>Crepidotaceae</taxon>
        <taxon>Crepidotus</taxon>
    </lineage>
</organism>
<feature type="region of interest" description="Disordered" evidence="1">
    <location>
        <begin position="397"/>
        <end position="421"/>
    </location>
</feature>
<sequence length="421" mass="45328">MGKWTPVYTDDVLHAKISTLVSGAIRRVAVEREATSTITYENFVADLDTGDSFTASLIDILVKEIADRRSRQTTSDRSLLCERTVGSLRSLARTSRSYPSNRLRSHGRRSVPNLPDYLAASAADTVVPSSLSNMGGLHELDMMMDDEEEEDFVIDLGATSGGTDGPINSSARNPSPIPDEWHPPPLRIPSGAGPMSGPRWATLNSNLGTTSLLSRQASIRRAARSGVDFTEPAGSTSIRRRYSARETPSSSFSPHTDAPETVTEPRDGLAWARPSLTAQAVAGRRFFPFPRSRRHGSETLSGSRDAPLASDWSDIQPWNAALADEAESASGGETGESELVLIRGSMSSRGPEPTSEQVHEALDSLSGTSISSLPFIPPPYTHDLPVRDVEGREVRSVEPVIIEESTAYPTPGASTEGENVS</sequence>
<evidence type="ECO:0000313" key="3">
    <source>
        <dbReference type="Proteomes" id="UP000807306"/>
    </source>
</evidence>
<dbReference type="EMBL" id="MU157826">
    <property type="protein sequence ID" value="KAF9534168.1"/>
    <property type="molecule type" value="Genomic_DNA"/>
</dbReference>
<reference evidence="2" key="1">
    <citation type="submission" date="2020-11" db="EMBL/GenBank/DDBJ databases">
        <authorList>
            <consortium name="DOE Joint Genome Institute"/>
            <person name="Ahrendt S."/>
            <person name="Riley R."/>
            <person name="Andreopoulos W."/>
            <person name="Labutti K."/>
            <person name="Pangilinan J."/>
            <person name="Ruiz-Duenas F.J."/>
            <person name="Barrasa J.M."/>
            <person name="Sanchez-Garcia M."/>
            <person name="Camarero S."/>
            <person name="Miyauchi S."/>
            <person name="Serrano A."/>
            <person name="Linde D."/>
            <person name="Babiker R."/>
            <person name="Drula E."/>
            <person name="Ayuso-Fernandez I."/>
            <person name="Pacheco R."/>
            <person name="Padilla G."/>
            <person name="Ferreira P."/>
            <person name="Barriuso J."/>
            <person name="Kellner H."/>
            <person name="Castanera R."/>
            <person name="Alfaro M."/>
            <person name="Ramirez L."/>
            <person name="Pisabarro A.G."/>
            <person name="Kuo A."/>
            <person name="Tritt A."/>
            <person name="Lipzen A."/>
            <person name="He G."/>
            <person name="Yan M."/>
            <person name="Ng V."/>
            <person name="Cullen D."/>
            <person name="Martin F."/>
            <person name="Rosso M.-N."/>
            <person name="Henrissat B."/>
            <person name="Hibbett D."/>
            <person name="Martinez A.T."/>
            <person name="Grigoriev I.V."/>
        </authorList>
    </citation>
    <scope>NUCLEOTIDE SEQUENCE</scope>
    <source>
        <strain evidence="2">CBS 506.95</strain>
    </source>
</reference>
<feature type="region of interest" description="Disordered" evidence="1">
    <location>
        <begin position="226"/>
        <end position="273"/>
    </location>
</feature>
<gene>
    <name evidence="2" type="ORF">CPB83DRAFT_320389</name>
</gene>
<dbReference type="AlphaFoldDB" id="A0A9P6JVN1"/>
<accession>A0A9P6JVN1</accession>
<evidence type="ECO:0000256" key="1">
    <source>
        <dbReference type="SAM" id="MobiDB-lite"/>
    </source>
</evidence>
<name>A0A9P6JVN1_9AGAR</name>
<feature type="region of interest" description="Disordered" evidence="1">
    <location>
        <begin position="368"/>
        <end position="387"/>
    </location>
</feature>
<feature type="compositionally biased region" description="Polar residues" evidence="1">
    <location>
        <begin position="412"/>
        <end position="421"/>
    </location>
</feature>
<protein>
    <submittedName>
        <fullName evidence="2">Uncharacterized protein</fullName>
    </submittedName>
</protein>
<feature type="region of interest" description="Disordered" evidence="1">
    <location>
        <begin position="159"/>
        <end position="195"/>
    </location>
</feature>
<proteinExistence type="predicted"/>
<keyword evidence="3" id="KW-1185">Reference proteome</keyword>
<dbReference type="OrthoDB" id="3253137at2759"/>